<feature type="chain" id="PRO_5012308449" evidence="1">
    <location>
        <begin position="22"/>
        <end position="258"/>
    </location>
</feature>
<keyword evidence="3" id="KW-1185">Reference proteome</keyword>
<keyword evidence="1" id="KW-0732">Signal</keyword>
<reference evidence="2 3" key="1">
    <citation type="submission" date="2017-05" db="EMBL/GenBank/DDBJ databases">
        <authorList>
            <person name="Song R."/>
            <person name="Chenine A.L."/>
            <person name="Ruprecht R.M."/>
        </authorList>
    </citation>
    <scope>NUCLEOTIDE SEQUENCE [LARGE SCALE GENOMIC DNA]</scope>
    <source>
        <strain evidence="2 3">CECT 8489</strain>
    </source>
</reference>
<dbReference type="EMBL" id="FXXQ01000017">
    <property type="protein sequence ID" value="SMX25496.1"/>
    <property type="molecule type" value="Genomic_DNA"/>
</dbReference>
<sequence length="258" mass="28012">MKRHLIAGTFLSIMMSSPATADWNFSGPPNANAFIQNGNMTLELQCDRVRFAPAGYEDAEDIVSKQGLSFRFMKNGSTEVGAFQAGSINSEISIADNYPVEVRFFDRGDFEFVLDQIAKNAVLNLSMVDQDITYGIFTLKGSSAAVRSLRTACNSGTSASQSPSVEVPEGIVYCGGGAVQRVIEYAIVGEPGDQWDAIVTVNGETVRAMTSYSFFGNSQTPAGFQVALLGEDRSEFLVFSDGARNWIELGDYTYDQCN</sequence>
<dbReference type="OrthoDB" id="7702077at2"/>
<name>A0A238J4B1_9RHOB</name>
<proteinExistence type="predicted"/>
<protein>
    <submittedName>
        <fullName evidence="2">Uncharacterized protein</fullName>
    </submittedName>
</protein>
<evidence type="ECO:0000256" key="1">
    <source>
        <dbReference type="SAM" id="SignalP"/>
    </source>
</evidence>
<feature type="signal peptide" evidence="1">
    <location>
        <begin position="1"/>
        <end position="21"/>
    </location>
</feature>
<gene>
    <name evidence="2" type="ORF">BOA8489_03639</name>
</gene>
<organism evidence="2 3">
    <name type="scientific">Boseongicola aestuarii</name>
    <dbReference type="NCBI Taxonomy" id="1470561"/>
    <lineage>
        <taxon>Bacteria</taxon>
        <taxon>Pseudomonadati</taxon>
        <taxon>Pseudomonadota</taxon>
        <taxon>Alphaproteobacteria</taxon>
        <taxon>Rhodobacterales</taxon>
        <taxon>Paracoccaceae</taxon>
        <taxon>Boseongicola</taxon>
    </lineage>
</organism>
<accession>A0A238J4B1</accession>
<evidence type="ECO:0000313" key="3">
    <source>
        <dbReference type="Proteomes" id="UP000201838"/>
    </source>
</evidence>
<dbReference type="Proteomes" id="UP000201838">
    <property type="component" value="Unassembled WGS sequence"/>
</dbReference>
<dbReference type="RefSeq" id="WP_093975683.1">
    <property type="nucleotide sequence ID" value="NZ_FXXQ01000017.1"/>
</dbReference>
<evidence type="ECO:0000313" key="2">
    <source>
        <dbReference type="EMBL" id="SMX25496.1"/>
    </source>
</evidence>
<dbReference type="AlphaFoldDB" id="A0A238J4B1"/>